<keyword evidence="1" id="KW-0812">Transmembrane</keyword>
<gene>
    <name evidence="2" type="ORF">CG003_02425</name>
</gene>
<sequence length="137" mass="16331">MVEWYLVDLEILGYIAITFFSLTLFWLSINYFSLLFKNEKKISLTWFILNIFLSLLMIFLLILWFISLYAPEIIINYDISNEKGLIFFATVTVTFLIVSFLYFIYVIICSNLFGSWMNQDKEIIKFAKKKPSNKKRV</sequence>
<organism evidence="2 3">
    <name type="scientific">Mesoplasma florum</name>
    <name type="common">Acholeplasma florum</name>
    <dbReference type="NCBI Taxonomy" id="2151"/>
    <lineage>
        <taxon>Bacteria</taxon>
        <taxon>Bacillati</taxon>
        <taxon>Mycoplasmatota</taxon>
        <taxon>Mollicutes</taxon>
        <taxon>Entomoplasmatales</taxon>
        <taxon>Entomoplasmataceae</taxon>
        <taxon>Mesoplasma</taxon>
    </lineage>
</organism>
<proteinExistence type="predicted"/>
<keyword evidence="1" id="KW-0472">Membrane</keyword>
<feature type="transmembrane region" description="Helical" evidence="1">
    <location>
        <begin position="12"/>
        <end position="32"/>
    </location>
</feature>
<evidence type="ECO:0000313" key="2">
    <source>
        <dbReference type="EMBL" id="AVN64506.1"/>
    </source>
</evidence>
<dbReference type="AlphaFoldDB" id="A0A2R3P7N6"/>
<protein>
    <submittedName>
        <fullName evidence="2">Uncharacterized protein</fullName>
    </submittedName>
</protein>
<dbReference type="Proteomes" id="UP000239216">
    <property type="component" value="Chromosome"/>
</dbReference>
<name>A0A2R3P7N6_MESFO</name>
<evidence type="ECO:0000313" key="3">
    <source>
        <dbReference type="Proteomes" id="UP000239216"/>
    </source>
</evidence>
<feature type="transmembrane region" description="Helical" evidence="1">
    <location>
        <begin position="86"/>
        <end position="108"/>
    </location>
</feature>
<evidence type="ECO:0000256" key="1">
    <source>
        <dbReference type="SAM" id="Phobius"/>
    </source>
</evidence>
<accession>A0A2R3P7N6</accession>
<dbReference type="EMBL" id="CP022513">
    <property type="protein sequence ID" value="AVN64506.1"/>
    <property type="molecule type" value="Genomic_DNA"/>
</dbReference>
<feature type="transmembrane region" description="Helical" evidence="1">
    <location>
        <begin position="44"/>
        <end position="66"/>
    </location>
</feature>
<keyword evidence="1" id="KW-1133">Transmembrane helix</keyword>
<reference evidence="2 3" key="1">
    <citation type="submission" date="2017-07" db="EMBL/GenBank/DDBJ databases">
        <title>Comparative genomic analysis of Mesoplasma florum.</title>
        <authorList>
            <person name="Baby V."/>
            <person name="Lachance J.-C."/>
            <person name="Gagnon J."/>
            <person name="Lucier J.-F."/>
            <person name="Matteau D."/>
            <person name="Knight T.F."/>
            <person name="Rodrigue S."/>
        </authorList>
    </citation>
    <scope>NUCLEOTIDE SEQUENCE [LARGE SCALE GENOMIC DNA]</scope>
    <source>
        <strain evidence="2 3">CnuA-2</strain>
    </source>
</reference>